<feature type="region of interest" description="Disordered" evidence="1">
    <location>
        <begin position="1"/>
        <end position="75"/>
    </location>
</feature>
<protein>
    <submittedName>
        <fullName evidence="2">Uncharacterized protein</fullName>
    </submittedName>
</protein>
<feature type="compositionally biased region" description="Basic and acidic residues" evidence="1">
    <location>
        <begin position="30"/>
        <end position="48"/>
    </location>
</feature>
<dbReference type="Proteomes" id="UP001341840">
    <property type="component" value="Unassembled WGS sequence"/>
</dbReference>
<comment type="caution">
    <text evidence="2">The sequence shown here is derived from an EMBL/GenBank/DDBJ whole genome shotgun (WGS) entry which is preliminary data.</text>
</comment>
<feature type="compositionally biased region" description="Low complexity" evidence="1">
    <location>
        <begin position="17"/>
        <end position="29"/>
    </location>
</feature>
<organism evidence="2 3">
    <name type="scientific">Stylosanthes scabra</name>
    <dbReference type="NCBI Taxonomy" id="79078"/>
    <lineage>
        <taxon>Eukaryota</taxon>
        <taxon>Viridiplantae</taxon>
        <taxon>Streptophyta</taxon>
        <taxon>Embryophyta</taxon>
        <taxon>Tracheophyta</taxon>
        <taxon>Spermatophyta</taxon>
        <taxon>Magnoliopsida</taxon>
        <taxon>eudicotyledons</taxon>
        <taxon>Gunneridae</taxon>
        <taxon>Pentapetalae</taxon>
        <taxon>rosids</taxon>
        <taxon>fabids</taxon>
        <taxon>Fabales</taxon>
        <taxon>Fabaceae</taxon>
        <taxon>Papilionoideae</taxon>
        <taxon>50 kb inversion clade</taxon>
        <taxon>dalbergioids sensu lato</taxon>
        <taxon>Dalbergieae</taxon>
        <taxon>Pterocarpus clade</taxon>
        <taxon>Stylosanthes</taxon>
    </lineage>
</organism>
<sequence length="75" mass="8089">MASPASSHTETALVPHQTTSSSPSQPEESQPQKRIEEEGKNSKERDRPCSTQVPSGGIGGPSYQRGFFEGTRTLD</sequence>
<evidence type="ECO:0000313" key="2">
    <source>
        <dbReference type="EMBL" id="MED6151787.1"/>
    </source>
</evidence>
<gene>
    <name evidence="2" type="ORF">PIB30_085799</name>
</gene>
<keyword evidence="3" id="KW-1185">Reference proteome</keyword>
<accession>A0ABU6TSE8</accession>
<name>A0ABU6TSE8_9FABA</name>
<dbReference type="EMBL" id="JASCZI010092065">
    <property type="protein sequence ID" value="MED6151787.1"/>
    <property type="molecule type" value="Genomic_DNA"/>
</dbReference>
<feature type="compositionally biased region" description="Polar residues" evidence="1">
    <location>
        <begin position="1"/>
        <end position="10"/>
    </location>
</feature>
<proteinExistence type="predicted"/>
<evidence type="ECO:0000256" key="1">
    <source>
        <dbReference type="SAM" id="MobiDB-lite"/>
    </source>
</evidence>
<reference evidence="2 3" key="1">
    <citation type="journal article" date="2023" name="Plants (Basel)">
        <title>Bridging the Gap: Combining Genomics and Transcriptomics Approaches to Understand Stylosanthes scabra, an Orphan Legume from the Brazilian Caatinga.</title>
        <authorList>
            <person name="Ferreira-Neto J.R.C."/>
            <person name="da Silva M.D."/>
            <person name="Binneck E."/>
            <person name="de Melo N.F."/>
            <person name="da Silva R.H."/>
            <person name="de Melo A.L.T.M."/>
            <person name="Pandolfi V."/>
            <person name="Bustamante F.O."/>
            <person name="Brasileiro-Vidal A.C."/>
            <person name="Benko-Iseppon A.M."/>
        </authorList>
    </citation>
    <scope>NUCLEOTIDE SEQUENCE [LARGE SCALE GENOMIC DNA]</scope>
    <source>
        <tissue evidence="2">Leaves</tissue>
    </source>
</reference>
<evidence type="ECO:0000313" key="3">
    <source>
        <dbReference type="Proteomes" id="UP001341840"/>
    </source>
</evidence>